<comment type="caution">
    <text evidence="3">The sequence shown here is derived from an EMBL/GenBank/DDBJ whole genome shotgun (WGS) entry which is preliminary data.</text>
</comment>
<accession>A0ABQ9GF80</accession>
<sequence length="384" mass="42189">MLFLFPLLLRHQACQPFTGSCKIPTPERDKYVGNAPYVDVLRPAVCDYVCKPFLFEENQLTPFTCSVKSSQGRISLALPQCMVWLAKVAETCRKREEESVGLGPARSLSSPTAVCGERHGQVPPPLPLPYSTPTSPRRFPGASAGGLTVTAGITHTSSAVRHDGNAARLARRSDETLEVRVTWHLRKYSIHLTADPTCPLCGNTDTAFHRKFWSAHKSDAVQDKNGARAIKRGVHNPRVTGNVRHVSPPHKKNLGNPALVSVSSCLADQLWVTPRRDWADRSTFRHSPPPTRYTAPKLLLPFPSTCIPHKALTASSSRLSTREVQAPSLVLPFLRHPMRVLEANIRKGETGDPRESPPTNGIVRHDSDMRKSGVTQPGIEPGSP</sequence>
<name>A0ABQ9GF80_9NEOP</name>
<proteinExistence type="predicted"/>
<dbReference type="Proteomes" id="UP001159363">
    <property type="component" value="Chromosome 11"/>
</dbReference>
<feature type="region of interest" description="Disordered" evidence="1">
    <location>
        <begin position="345"/>
        <end position="384"/>
    </location>
</feature>
<feature type="chain" id="PRO_5047481321" evidence="2">
    <location>
        <begin position="17"/>
        <end position="384"/>
    </location>
</feature>
<feature type="compositionally biased region" description="Basic and acidic residues" evidence="1">
    <location>
        <begin position="345"/>
        <end position="355"/>
    </location>
</feature>
<reference evidence="3 4" key="1">
    <citation type="submission" date="2023-02" db="EMBL/GenBank/DDBJ databases">
        <title>LHISI_Scaffold_Assembly.</title>
        <authorList>
            <person name="Stuart O.P."/>
            <person name="Cleave R."/>
            <person name="Magrath M.J.L."/>
            <person name="Mikheyev A.S."/>
        </authorList>
    </citation>
    <scope>NUCLEOTIDE SEQUENCE [LARGE SCALE GENOMIC DNA]</scope>
    <source>
        <strain evidence="3">Daus_M_001</strain>
        <tissue evidence="3">Leg muscle</tissue>
    </source>
</reference>
<evidence type="ECO:0000313" key="3">
    <source>
        <dbReference type="EMBL" id="KAJ8871042.1"/>
    </source>
</evidence>
<evidence type="ECO:0000256" key="2">
    <source>
        <dbReference type="SAM" id="SignalP"/>
    </source>
</evidence>
<gene>
    <name evidence="3" type="ORF">PR048_027346</name>
</gene>
<feature type="signal peptide" evidence="2">
    <location>
        <begin position="1"/>
        <end position="16"/>
    </location>
</feature>
<keyword evidence="2" id="KW-0732">Signal</keyword>
<keyword evidence="4" id="KW-1185">Reference proteome</keyword>
<evidence type="ECO:0000313" key="4">
    <source>
        <dbReference type="Proteomes" id="UP001159363"/>
    </source>
</evidence>
<protein>
    <submittedName>
        <fullName evidence="3">Uncharacterized protein</fullName>
    </submittedName>
</protein>
<organism evidence="3 4">
    <name type="scientific">Dryococelus australis</name>
    <dbReference type="NCBI Taxonomy" id="614101"/>
    <lineage>
        <taxon>Eukaryota</taxon>
        <taxon>Metazoa</taxon>
        <taxon>Ecdysozoa</taxon>
        <taxon>Arthropoda</taxon>
        <taxon>Hexapoda</taxon>
        <taxon>Insecta</taxon>
        <taxon>Pterygota</taxon>
        <taxon>Neoptera</taxon>
        <taxon>Polyneoptera</taxon>
        <taxon>Phasmatodea</taxon>
        <taxon>Verophasmatodea</taxon>
        <taxon>Anareolatae</taxon>
        <taxon>Phasmatidae</taxon>
        <taxon>Eurycanthinae</taxon>
        <taxon>Dryococelus</taxon>
    </lineage>
</organism>
<dbReference type="EMBL" id="JARBHB010000012">
    <property type="protein sequence ID" value="KAJ8871042.1"/>
    <property type="molecule type" value="Genomic_DNA"/>
</dbReference>
<evidence type="ECO:0000256" key="1">
    <source>
        <dbReference type="SAM" id="MobiDB-lite"/>
    </source>
</evidence>